<accession>A0ABT3AX41</accession>
<comment type="caution">
    <text evidence="1">The sequence shown here is derived from an EMBL/GenBank/DDBJ whole genome shotgun (WGS) entry which is preliminary data.</text>
</comment>
<protein>
    <submittedName>
        <fullName evidence="1">Uncharacterized protein</fullName>
    </submittedName>
</protein>
<name>A0ABT3AX41_9CYAN</name>
<gene>
    <name evidence="1" type="ORF">OGM63_09215</name>
</gene>
<organism evidence="1 2">
    <name type="scientific">Plectonema radiosum NIES-515</name>
    <dbReference type="NCBI Taxonomy" id="2986073"/>
    <lineage>
        <taxon>Bacteria</taxon>
        <taxon>Bacillati</taxon>
        <taxon>Cyanobacteriota</taxon>
        <taxon>Cyanophyceae</taxon>
        <taxon>Oscillatoriophycideae</taxon>
        <taxon>Oscillatoriales</taxon>
        <taxon>Microcoleaceae</taxon>
        <taxon>Plectonema</taxon>
    </lineage>
</organism>
<proteinExistence type="predicted"/>
<dbReference type="Proteomes" id="UP001526143">
    <property type="component" value="Unassembled WGS sequence"/>
</dbReference>
<sequence length="87" mass="9450">MAVMVSAILEESDLKPKYTIRQISVYNLAMRTISQTGAIAVRLLIFSLEAPEKTSQRPFGVRQCGSVNQERSAGSPCPGGVLLKRLA</sequence>
<evidence type="ECO:0000313" key="1">
    <source>
        <dbReference type="EMBL" id="MCV3213689.1"/>
    </source>
</evidence>
<reference evidence="1 2" key="1">
    <citation type="submission" date="2022-10" db="EMBL/GenBank/DDBJ databases">
        <title>Identification of biosynthetic pathway for the production of the potent trypsin inhibitor radiosumin.</title>
        <authorList>
            <person name="Fewer D.P."/>
            <person name="Delbaje E."/>
            <person name="Ouyang X."/>
            <person name="Agostino P.D."/>
            <person name="Wahlsten M."/>
            <person name="Jokela J."/>
            <person name="Permi P."/>
            <person name="Haapaniemi E."/>
            <person name="Koistinen H."/>
        </authorList>
    </citation>
    <scope>NUCLEOTIDE SEQUENCE [LARGE SCALE GENOMIC DNA]</scope>
    <source>
        <strain evidence="1 2">NIES-515</strain>
    </source>
</reference>
<keyword evidence="2" id="KW-1185">Reference proteome</keyword>
<dbReference type="EMBL" id="JAOWRF010000138">
    <property type="protein sequence ID" value="MCV3213689.1"/>
    <property type="molecule type" value="Genomic_DNA"/>
</dbReference>
<evidence type="ECO:0000313" key="2">
    <source>
        <dbReference type="Proteomes" id="UP001526143"/>
    </source>
</evidence>